<feature type="domain" description="Phospholipid/glycerol acyltransferase" evidence="3">
    <location>
        <begin position="267"/>
        <end position="411"/>
    </location>
</feature>
<keyword evidence="2" id="KW-0812">Transmembrane</keyword>
<feature type="transmembrane region" description="Helical" evidence="2">
    <location>
        <begin position="191"/>
        <end position="214"/>
    </location>
</feature>
<dbReference type="Proteomes" id="UP000778578">
    <property type="component" value="Unassembled WGS sequence"/>
</dbReference>
<dbReference type="SMART" id="SM00563">
    <property type="entry name" value="PlsC"/>
    <property type="match status" value="1"/>
</dbReference>
<gene>
    <name evidence="4" type="ORF">K7862_32935</name>
</gene>
<feature type="transmembrane region" description="Helical" evidence="2">
    <location>
        <begin position="154"/>
        <end position="179"/>
    </location>
</feature>
<evidence type="ECO:0000256" key="1">
    <source>
        <dbReference type="SAM" id="MobiDB-lite"/>
    </source>
</evidence>
<comment type="caution">
    <text evidence="4">The sequence shown here is derived from an EMBL/GenBank/DDBJ whole genome shotgun (WGS) entry which is preliminary data.</text>
</comment>
<organism evidence="4 5">
    <name type="scientific">Actinacidiphila acidipaludis</name>
    <dbReference type="NCBI Taxonomy" id="2873382"/>
    <lineage>
        <taxon>Bacteria</taxon>
        <taxon>Bacillati</taxon>
        <taxon>Actinomycetota</taxon>
        <taxon>Actinomycetes</taxon>
        <taxon>Kitasatosporales</taxon>
        <taxon>Streptomycetaceae</taxon>
        <taxon>Actinacidiphila</taxon>
    </lineage>
</organism>
<keyword evidence="4" id="KW-0808">Transferase</keyword>
<evidence type="ECO:0000313" key="4">
    <source>
        <dbReference type="EMBL" id="MBY8882408.1"/>
    </source>
</evidence>
<reference evidence="4 5" key="1">
    <citation type="submission" date="2021-08" db="EMBL/GenBank/DDBJ databases">
        <title>WGS of actinomycetes from Thailand.</title>
        <authorList>
            <person name="Thawai C."/>
        </authorList>
    </citation>
    <scope>NUCLEOTIDE SEQUENCE [LARGE SCALE GENOMIC DNA]</scope>
    <source>
        <strain evidence="4 5">PLK6-54</strain>
    </source>
</reference>
<keyword evidence="4" id="KW-0012">Acyltransferase</keyword>
<feature type="compositionally biased region" description="Gly residues" evidence="1">
    <location>
        <begin position="1"/>
        <end position="13"/>
    </location>
</feature>
<name>A0ABS7QHH2_9ACTN</name>
<dbReference type="SUPFAM" id="SSF69593">
    <property type="entry name" value="Glycerol-3-phosphate (1)-acyltransferase"/>
    <property type="match status" value="1"/>
</dbReference>
<evidence type="ECO:0000259" key="3">
    <source>
        <dbReference type="SMART" id="SM00563"/>
    </source>
</evidence>
<keyword evidence="5" id="KW-1185">Reference proteome</keyword>
<accession>A0ABS7QHH2</accession>
<keyword evidence="2" id="KW-1133">Transmembrane helix</keyword>
<sequence length="475" mass="48890">MTGEGTAPGGRTPGPGPQDAGAPTPVPAPGPAADGGGDTARSASTPFAGKGDTGSQAVVTGPAAPEGSGPVAVPPQRRPGEPGPVAGEPEPVPAGGGQAEAARGTGRGGGAVRPQEGGTAGRADGPSPAPPRTPVAAAAAAAVTIARRTATVTVLLALIPVAAVVLVAATVLTAPVSLVTRGPWRPARMAAFVLLYLLADLAGVLAATGSFLRHPRPGPAGRERRATHAFALLARLLTMLRRVAQRLFRLEVRITPALPPAAPDAPLVVLMRHAGLGDSFLLLQILLAQAQLRPFTVLKGLLRLDPCLDVLLGRVPHCFLPPARGSAAQAVAELAARLRPGDALVIFPEGGNFTPGRHHRAVARLRRLGQYRRAARAARLHYVLPPRDTGSLAALAAAPGADVVFVAHAGLDVIASPRAAWSFLPLPRRVRVHWWRVPAADIPHGDDARSEWLLGQWERMDAWTAAQAVPATPHV</sequence>
<keyword evidence="2" id="KW-0472">Membrane</keyword>
<dbReference type="InterPro" id="IPR002123">
    <property type="entry name" value="Plipid/glycerol_acylTrfase"/>
</dbReference>
<evidence type="ECO:0000256" key="2">
    <source>
        <dbReference type="SAM" id="Phobius"/>
    </source>
</evidence>
<dbReference type="Pfam" id="PF01553">
    <property type="entry name" value="Acyltransferase"/>
    <property type="match status" value="1"/>
</dbReference>
<protein>
    <submittedName>
        <fullName evidence="4">1-acyl-sn-glycerol-3-phosphate acyltransferase</fullName>
    </submittedName>
</protein>
<feature type="region of interest" description="Disordered" evidence="1">
    <location>
        <begin position="1"/>
        <end position="133"/>
    </location>
</feature>
<dbReference type="GO" id="GO:0016746">
    <property type="term" value="F:acyltransferase activity"/>
    <property type="evidence" value="ECO:0007669"/>
    <property type="project" value="UniProtKB-KW"/>
</dbReference>
<proteinExistence type="predicted"/>
<dbReference type="EMBL" id="JAINZZ010000072">
    <property type="protein sequence ID" value="MBY8882408.1"/>
    <property type="molecule type" value="Genomic_DNA"/>
</dbReference>
<evidence type="ECO:0000313" key="5">
    <source>
        <dbReference type="Proteomes" id="UP000778578"/>
    </source>
</evidence>